<comment type="caution">
    <text evidence="1">The sequence shown here is derived from an EMBL/GenBank/DDBJ whole genome shotgun (WGS) entry which is preliminary data.</text>
</comment>
<dbReference type="STRING" id="135208.A0A4Y9ZUG4"/>
<evidence type="ECO:0000313" key="2">
    <source>
        <dbReference type="Proteomes" id="UP000298061"/>
    </source>
</evidence>
<reference evidence="1 2" key="1">
    <citation type="submission" date="2019-02" db="EMBL/GenBank/DDBJ databases">
        <title>Genome sequencing of the rare red list fungi Hericium alpestre (H. flagellum).</title>
        <authorList>
            <person name="Buettner E."/>
            <person name="Kellner H."/>
        </authorList>
    </citation>
    <scope>NUCLEOTIDE SEQUENCE [LARGE SCALE GENOMIC DNA]</scope>
    <source>
        <strain evidence="1 2">DSM 108284</strain>
    </source>
</reference>
<keyword evidence="2" id="KW-1185">Reference proteome</keyword>
<gene>
    <name evidence="1" type="ORF">EWM64_g6130</name>
</gene>
<dbReference type="AlphaFoldDB" id="A0A4Y9ZUG4"/>
<dbReference type="EMBL" id="SFCI01000801">
    <property type="protein sequence ID" value="TFY77884.1"/>
    <property type="molecule type" value="Genomic_DNA"/>
</dbReference>
<dbReference type="Proteomes" id="UP000298061">
    <property type="component" value="Unassembled WGS sequence"/>
</dbReference>
<name>A0A4Y9ZUG4_9AGAM</name>
<dbReference type="OrthoDB" id="198652at2759"/>
<evidence type="ECO:0000313" key="1">
    <source>
        <dbReference type="EMBL" id="TFY77884.1"/>
    </source>
</evidence>
<proteinExistence type="predicted"/>
<accession>A0A4Y9ZUG4</accession>
<protein>
    <submittedName>
        <fullName evidence="1">Uncharacterized protein</fullName>
    </submittedName>
</protein>
<organism evidence="1 2">
    <name type="scientific">Hericium alpestre</name>
    <dbReference type="NCBI Taxonomy" id="135208"/>
    <lineage>
        <taxon>Eukaryota</taxon>
        <taxon>Fungi</taxon>
        <taxon>Dikarya</taxon>
        <taxon>Basidiomycota</taxon>
        <taxon>Agaricomycotina</taxon>
        <taxon>Agaricomycetes</taxon>
        <taxon>Russulales</taxon>
        <taxon>Hericiaceae</taxon>
        <taxon>Hericium</taxon>
    </lineage>
</organism>
<sequence length="64" mass="7213">MRVHLLLLWDYLGIPHNPEKQVSRSLLSIISFEVDANLMQITISVERRGALVAAIHNFITPSST</sequence>